<keyword evidence="3 4" id="KW-0472">Membrane</keyword>
<accession>A0A1H8PCF3</accession>
<feature type="transmembrane region" description="Helical" evidence="5">
    <location>
        <begin position="381"/>
        <end position="401"/>
    </location>
</feature>
<dbReference type="OrthoDB" id="9772630at2"/>
<dbReference type="Pfam" id="PF03323">
    <property type="entry name" value="GerA"/>
    <property type="match status" value="1"/>
</dbReference>
<dbReference type="PANTHER" id="PTHR22550">
    <property type="entry name" value="SPORE GERMINATION PROTEIN"/>
    <property type="match status" value="1"/>
</dbReference>
<reference evidence="6 7" key="1">
    <citation type="submission" date="2016-10" db="EMBL/GenBank/DDBJ databases">
        <authorList>
            <person name="de Groot N.N."/>
        </authorList>
    </citation>
    <scope>NUCLEOTIDE SEQUENCE [LARGE SCALE GENOMIC DNA]</scope>
    <source>
        <strain evidence="6 7">CGMCC 1.10434</strain>
    </source>
</reference>
<evidence type="ECO:0000256" key="3">
    <source>
        <dbReference type="ARBA" id="ARBA00023136"/>
    </source>
</evidence>
<dbReference type="GO" id="GO:0009847">
    <property type="term" value="P:spore germination"/>
    <property type="evidence" value="ECO:0007669"/>
    <property type="project" value="UniProtKB-UniRule"/>
</dbReference>
<dbReference type="GO" id="GO:0005886">
    <property type="term" value="C:plasma membrane"/>
    <property type="evidence" value="ECO:0007669"/>
    <property type="project" value="UniProtKB-SubCell"/>
</dbReference>
<evidence type="ECO:0000256" key="4">
    <source>
        <dbReference type="PIRNR" id="PIRNR005690"/>
    </source>
</evidence>
<evidence type="ECO:0000313" key="7">
    <source>
        <dbReference type="Proteomes" id="UP000199300"/>
    </source>
</evidence>
<dbReference type="PANTHER" id="PTHR22550:SF5">
    <property type="entry name" value="LEUCINE ZIPPER PROTEIN 4"/>
    <property type="match status" value="1"/>
</dbReference>
<dbReference type="InterPro" id="IPR004995">
    <property type="entry name" value="Spore_Ger"/>
</dbReference>
<sequence length="491" mass="55680">MRKKKAQTQQKQTLSSDFVNNLDQLKNCFSYGVNNDFSIRLLQAKYNNKELALCYYASLVNSDKIEQSLISPLLEQEGASIFAIITAESVKKITLLEEVIENITSGKVVLLMQDEKVAFSIDVSNFQHRAVSQSEIESVVRGPKEAFTESIHVNISLIRKQVRNSQLITEVLKVGERSQQDIQLVYNKQIVNQELLDDIRQRINKIKVDNVPNLESLEQYIEERPYSIFPTIFYTERPDNASTYIDRGHVVLLMESSASCLILPVTFWTFFHNPEDRYARVAFGNFSRLIRYIALFFTLMISAIYVALANFHSEMIPPDLLLAITAARERVPFPLILEVIIMEVAFELIREAGIRIPSPLGPTIGIVGALILGQAAVEANIISPIIVIVSALSGLTSFAISDPSFNFTVRISRFIFIIAAGVFGMFSLMSALILWLMYVVSLKSFGVPYLAPLSPTFKSNRDVYFRRALKKERWRPAYLLPKDLQNMNKNK</sequence>
<proteinExistence type="inferred from homology"/>
<organism evidence="6 7">
    <name type="scientific">Amphibacillus marinus</name>
    <dbReference type="NCBI Taxonomy" id="872970"/>
    <lineage>
        <taxon>Bacteria</taxon>
        <taxon>Bacillati</taxon>
        <taxon>Bacillota</taxon>
        <taxon>Bacilli</taxon>
        <taxon>Bacillales</taxon>
        <taxon>Bacillaceae</taxon>
        <taxon>Amphibacillus</taxon>
    </lineage>
</organism>
<gene>
    <name evidence="6" type="ORF">SAMN04488134_10728</name>
</gene>
<keyword evidence="7" id="KW-1185">Reference proteome</keyword>
<comment type="subcellular location">
    <subcellularLocation>
        <location evidence="4">Cell membrane</location>
    </subcellularLocation>
    <subcellularLocation>
        <location evidence="1">Membrane</location>
        <topology evidence="1">Multi-pass membrane protein</topology>
    </subcellularLocation>
</comment>
<dbReference type="Proteomes" id="UP000199300">
    <property type="component" value="Unassembled WGS sequence"/>
</dbReference>
<evidence type="ECO:0000256" key="5">
    <source>
        <dbReference type="SAM" id="Phobius"/>
    </source>
</evidence>
<protein>
    <submittedName>
        <fullName evidence="6">Spore germination protein KA</fullName>
    </submittedName>
</protein>
<keyword evidence="5" id="KW-0812">Transmembrane</keyword>
<dbReference type="EMBL" id="FODJ01000007">
    <property type="protein sequence ID" value="SEO39630.1"/>
    <property type="molecule type" value="Genomic_DNA"/>
</dbReference>
<feature type="transmembrane region" description="Helical" evidence="5">
    <location>
        <begin position="413"/>
        <end position="438"/>
    </location>
</feature>
<name>A0A1H8PCF3_9BACI</name>
<evidence type="ECO:0000256" key="2">
    <source>
        <dbReference type="ARBA" id="ARBA00005278"/>
    </source>
</evidence>
<dbReference type="STRING" id="872970.SAMN04488134_10728"/>
<dbReference type="InterPro" id="IPR050768">
    <property type="entry name" value="UPF0353/GerABKA_families"/>
</dbReference>
<dbReference type="PIRSF" id="PIRSF005690">
    <property type="entry name" value="GerBA"/>
    <property type="match status" value="1"/>
</dbReference>
<keyword evidence="5" id="KW-1133">Transmembrane helix</keyword>
<dbReference type="AlphaFoldDB" id="A0A1H8PCF3"/>
<evidence type="ECO:0000256" key="1">
    <source>
        <dbReference type="ARBA" id="ARBA00004141"/>
    </source>
</evidence>
<comment type="similarity">
    <text evidence="2 4">Belongs to the GerABKA family.</text>
</comment>
<evidence type="ECO:0000313" key="6">
    <source>
        <dbReference type="EMBL" id="SEO39630.1"/>
    </source>
</evidence>
<dbReference type="RefSeq" id="WP_091497743.1">
    <property type="nucleotide sequence ID" value="NZ_FODJ01000007.1"/>
</dbReference>
<feature type="transmembrane region" description="Helical" evidence="5">
    <location>
        <begin position="292"/>
        <end position="311"/>
    </location>
</feature>